<dbReference type="InterPro" id="IPR011006">
    <property type="entry name" value="CheY-like_superfamily"/>
</dbReference>
<comment type="caution">
    <text evidence="6">The sequence shown here is derived from an EMBL/GenBank/DDBJ whole genome shotgun (WGS) entry which is preliminary data.</text>
</comment>
<dbReference type="GO" id="GO:0003677">
    <property type="term" value="F:DNA binding"/>
    <property type="evidence" value="ECO:0007669"/>
    <property type="project" value="UniProtKB-KW"/>
</dbReference>
<evidence type="ECO:0000313" key="6">
    <source>
        <dbReference type="EMBL" id="GLX78592.1"/>
    </source>
</evidence>
<name>A0ABQ6GTA9_9GAMM</name>
<reference evidence="6 7" key="1">
    <citation type="submission" date="2023-03" db="EMBL/GenBank/DDBJ databases">
        <title>Draft genome sequence of Thalassotalea insulae KCTC 62186T.</title>
        <authorList>
            <person name="Sawabe T."/>
        </authorList>
    </citation>
    <scope>NUCLEOTIDE SEQUENCE [LARGE SCALE GENOMIC DNA]</scope>
    <source>
        <strain evidence="6 7">KCTC 62186</strain>
    </source>
</reference>
<evidence type="ECO:0000313" key="7">
    <source>
        <dbReference type="Proteomes" id="UP001157186"/>
    </source>
</evidence>
<feature type="DNA-binding region" description="OmpR/PhoB-type" evidence="3">
    <location>
        <begin position="126"/>
        <end position="224"/>
    </location>
</feature>
<dbReference type="PROSITE" id="PS50110">
    <property type="entry name" value="RESPONSE_REGULATORY"/>
    <property type="match status" value="1"/>
</dbReference>
<dbReference type="Gene3D" id="1.10.10.10">
    <property type="entry name" value="Winged helix-like DNA-binding domain superfamily/Winged helix DNA-binding domain"/>
    <property type="match status" value="1"/>
</dbReference>
<dbReference type="SMART" id="SM00448">
    <property type="entry name" value="REC"/>
    <property type="match status" value="1"/>
</dbReference>
<keyword evidence="2" id="KW-0597">Phosphoprotein</keyword>
<dbReference type="RefSeq" id="WP_284244473.1">
    <property type="nucleotide sequence ID" value="NZ_BSST01000001.1"/>
</dbReference>
<gene>
    <name evidence="6" type="ORF">tinsulaeT_19320</name>
</gene>
<dbReference type="Proteomes" id="UP001157186">
    <property type="component" value="Unassembled WGS sequence"/>
</dbReference>
<sequence>MKVLVVEDDAQIAAYLAKALKESGHIVDQAHDGKDALFLSTTEKYDAIVLDRMLPNVDGLTVLKVLRESKNETPVLFLSALAEVDQKVIGLRAGADDYLEKPFSVIELQARLEVLHKRHKQTFSTETVLQVEDLTLDLTRRKVTRSGHPISLQTKEFQLLAYLMENKGQIVTRSMLFEKVWDYYFDPATNVIDVHMSRLRAKVDKGHDKKLLQTVRGSGYIIDG</sequence>
<dbReference type="EMBL" id="BSST01000001">
    <property type="protein sequence ID" value="GLX78592.1"/>
    <property type="molecule type" value="Genomic_DNA"/>
</dbReference>
<dbReference type="CDD" id="cd00383">
    <property type="entry name" value="trans_reg_C"/>
    <property type="match status" value="1"/>
</dbReference>
<organism evidence="6 7">
    <name type="scientific">Thalassotalea insulae</name>
    <dbReference type="NCBI Taxonomy" id="2056778"/>
    <lineage>
        <taxon>Bacteria</taxon>
        <taxon>Pseudomonadati</taxon>
        <taxon>Pseudomonadota</taxon>
        <taxon>Gammaproteobacteria</taxon>
        <taxon>Alteromonadales</taxon>
        <taxon>Colwelliaceae</taxon>
        <taxon>Thalassotalea</taxon>
    </lineage>
</organism>
<dbReference type="PROSITE" id="PS51755">
    <property type="entry name" value="OMPR_PHOB"/>
    <property type="match status" value="1"/>
</dbReference>
<dbReference type="InterPro" id="IPR001867">
    <property type="entry name" value="OmpR/PhoB-type_DNA-bd"/>
</dbReference>
<dbReference type="Gene3D" id="6.10.250.690">
    <property type="match status" value="1"/>
</dbReference>
<dbReference type="InterPro" id="IPR036388">
    <property type="entry name" value="WH-like_DNA-bd_sf"/>
</dbReference>
<feature type="domain" description="OmpR/PhoB-type" evidence="5">
    <location>
        <begin position="126"/>
        <end position="224"/>
    </location>
</feature>
<proteinExistence type="predicted"/>
<dbReference type="PANTHER" id="PTHR48111">
    <property type="entry name" value="REGULATOR OF RPOS"/>
    <property type="match status" value="1"/>
</dbReference>
<keyword evidence="1 3" id="KW-0238">DNA-binding</keyword>
<feature type="modified residue" description="4-aspartylphosphate" evidence="2">
    <location>
        <position position="51"/>
    </location>
</feature>
<evidence type="ECO:0000259" key="5">
    <source>
        <dbReference type="PROSITE" id="PS51755"/>
    </source>
</evidence>
<evidence type="ECO:0000256" key="3">
    <source>
        <dbReference type="PROSITE-ProRule" id="PRU01091"/>
    </source>
</evidence>
<evidence type="ECO:0000256" key="2">
    <source>
        <dbReference type="PROSITE-ProRule" id="PRU00169"/>
    </source>
</evidence>
<dbReference type="InterPro" id="IPR001789">
    <property type="entry name" value="Sig_transdc_resp-reg_receiver"/>
</dbReference>
<dbReference type="PANTHER" id="PTHR48111:SF76">
    <property type="entry name" value="TWO-COMPONENT RESPONSE REGULATOR"/>
    <property type="match status" value="1"/>
</dbReference>
<dbReference type="CDD" id="cd19935">
    <property type="entry name" value="REC_OmpR_CusR-like"/>
    <property type="match status" value="1"/>
</dbReference>
<accession>A0ABQ6GTA9</accession>
<dbReference type="SUPFAM" id="SSF52172">
    <property type="entry name" value="CheY-like"/>
    <property type="match status" value="1"/>
</dbReference>
<dbReference type="Pfam" id="PF00486">
    <property type="entry name" value="Trans_reg_C"/>
    <property type="match status" value="1"/>
</dbReference>
<feature type="domain" description="Response regulatory" evidence="4">
    <location>
        <begin position="2"/>
        <end position="116"/>
    </location>
</feature>
<dbReference type="Pfam" id="PF00072">
    <property type="entry name" value="Response_reg"/>
    <property type="match status" value="1"/>
</dbReference>
<keyword evidence="7" id="KW-1185">Reference proteome</keyword>
<evidence type="ECO:0000259" key="4">
    <source>
        <dbReference type="PROSITE" id="PS50110"/>
    </source>
</evidence>
<dbReference type="InterPro" id="IPR039420">
    <property type="entry name" value="WalR-like"/>
</dbReference>
<dbReference type="SMART" id="SM00862">
    <property type="entry name" value="Trans_reg_C"/>
    <property type="match status" value="1"/>
</dbReference>
<dbReference type="Gene3D" id="3.40.50.2300">
    <property type="match status" value="1"/>
</dbReference>
<protein>
    <submittedName>
        <fullName evidence="6">DNA-binding response regulator</fullName>
    </submittedName>
</protein>
<evidence type="ECO:0000256" key="1">
    <source>
        <dbReference type="ARBA" id="ARBA00023125"/>
    </source>
</evidence>